<dbReference type="RefSeq" id="XP_012944357.1">
    <property type="nucleotide sequence ID" value="XM_013088903.2"/>
</dbReference>
<name>A0ABM1AB65_APLCA</name>
<keyword evidence="3" id="KW-1185">Reference proteome</keyword>
<evidence type="ECO:0000256" key="2">
    <source>
        <dbReference type="SAM" id="SignalP"/>
    </source>
</evidence>
<protein>
    <submittedName>
        <fullName evidence="4">Uncharacterized protein LOC106013370</fullName>
    </submittedName>
</protein>
<dbReference type="GeneID" id="106013370"/>
<reference evidence="4" key="1">
    <citation type="submission" date="2025-08" db="UniProtKB">
        <authorList>
            <consortium name="RefSeq"/>
        </authorList>
    </citation>
    <scope>IDENTIFICATION</scope>
</reference>
<evidence type="ECO:0000256" key="1">
    <source>
        <dbReference type="SAM" id="MobiDB-lite"/>
    </source>
</evidence>
<sequence length="187" mass="21150">MQCEVCARHSFCLLVIYCLYFIFRAHSAPISSEAPGLHPRSMNSAVIAMGCNVTTSYVRHHYFQLEPIIGKRDADSRDRQETAESPKNTSDKALTSAVIKQTRMTTFQNWNSSGSLMDDLQMWIHHVSWTHMVPLELVRGLKNCGVAYCLEAFNASTDVRKLFKSLSGPVPLSDQSKTRQSTDHPWK</sequence>
<keyword evidence="2" id="KW-0732">Signal</keyword>
<dbReference type="Proteomes" id="UP000694888">
    <property type="component" value="Unplaced"/>
</dbReference>
<evidence type="ECO:0000313" key="4">
    <source>
        <dbReference type="RefSeq" id="XP_012944357.1"/>
    </source>
</evidence>
<feature type="region of interest" description="Disordered" evidence="1">
    <location>
        <begin position="73"/>
        <end position="94"/>
    </location>
</feature>
<feature type="compositionally biased region" description="Basic and acidic residues" evidence="1">
    <location>
        <begin position="73"/>
        <end position="84"/>
    </location>
</feature>
<evidence type="ECO:0000313" key="3">
    <source>
        <dbReference type="Proteomes" id="UP000694888"/>
    </source>
</evidence>
<proteinExistence type="predicted"/>
<feature type="signal peptide" evidence="2">
    <location>
        <begin position="1"/>
        <end position="27"/>
    </location>
</feature>
<feature type="chain" id="PRO_5045625833" evidence="2">
    <location>
        <begin position="28"/>
        <end position="187"/>
    </location>
</feature>
<feature type="compositionally biased region" description="Polar residues" evidence="1">
    <location>
        <begin position="85"/>
        <end position="94"/>
    </location>
</feature>
<organism evidence="3 4">
    <name type="scientific">Aplysia californica</name>
    <name type="common">California sea hare</name>
    <dbReference type="NCBI Taxonomy" id="6500"/>
    <lineage>
        <taxon>Eukaryota</taxon>
        <taxon>Metazoa</taxon>
        <taxon>Spiralia</taxon>
        <taxon>Lophotrochozoa</taxon>
        <taxon>Mollusca</taxon>
        <taxon>Gastropoda</taxon>
        <taxon>Heterobranchia</taxon>
        <taxon>Euthyneura</taxon>
        <taxon>Tectipleura</taxon>
        <taxon>Aplysiida</taxon>
        <taxon>Aplysioidea</taxon>
        <taxon>Aplysiidae</taxon>
        <taxon>Aplysia</taxon>
    </lineage>
</organism>
<accession>A0ABM1AB65</accession>
<gene>
    <name evidence="4" type="primary">LOC106013370</name>
</gene>